<dbReference type="InterPro" id="IPR036291">
    <property type="entry name" value="NAD(P)-bd_dom_sf"/>
</dbReference>
<dbReference type="PANTHER" id="PTHR43377">
    <property type="entry name" value="BILIVERDIN REDUCTASE A"/>
    <property type="match status" value="1"/>
</dbReference>
<comment type="caution">
    <text evidence="2">The sequence shown here is derived from an EMBL/GenBank/DDBJ whole genome shotgun (WGS) entry which is preliminary data.</text>
</comment>
<dbReference type="PANTHER" id="PTHR43377:SF1">
    <property type="entry name" value="BILIVERDIN REDUCTASE A"/>
    <property type="match status" value="1"/>
</dbReference>
<dbReference type="SUPFAM" id="SSF51735">
    <property type="entry name" value="NAD(P)-binding Rossmann-fold domains"/>
    <property type="match status" value="1"/>
</dbReference>
<dbReference type="Pfam" id="PF01408">
    <property type="entry name" value="GFO_IDH_MocA"/>
    <property type="match status" value="1"/>
</dbReference>
<evidence type="ECO:0000313" key="3">
    <source>
        <dbReference type="Proteomes" id="UP001161691"/>
    </source>
</evidence>
<dbReference type="InterPro" id="IPR051450">
    <property type="entry name" value="Gfo/Idh/MocA_Oxidoreductases"/>
</dbReference>
<evidence type="ECO:0000313" key="2">
    <source>
        <dbReference type="EMBL" id="MDI4648388.1"/>
    </source>
</evidence>
<dbReference type="Gene3D" id="3.40.50.720">
    <property type="entry name" value="NAD(P)-binding Rossmann-like Domain"/>
    <property type="match status" value="1"/>
</dbReference>
<dbReference type="Proteomes" id="UP001161691">
    <property type="component" value="Unassembled WGS sequence"/>
</dbReference>
<dbReference type="RefSeq" id="WP_282911106.1">
    <property type="nucleotide sequence ID" value="NZ_JAGRPV010000001.1"/>
</dbReference>
<dbReference type="EMBL" id="JAGRPV010000001">
    <property type="protein sequence ID" value="MDI4648388.1"/>
    <property type="molecule type" value="Genomic_DNA"/>
</dbReference>
<accession>A0ABT6TNG6</accession>
<sequence>MSKLKIGFVGVGGMGQMAHLSNYAVLRDQCEVVALAEVRPGLARTVADRYGVPTVYNNHLELLSDAKVDAIVAPQQYRTHINLIPDILKAGIPVFTEKPISLTVEAGEELVRLADEYKTLHMVGYHKRSDPAMEYASAVIEQWKASGEYGKMQYVRVTMPPGDWIGGADAPLNSDEPYPNVAVEPGPDYFTDEETRHLDSFVNYYIHQVNAIRFLLREPYKITYADRRGVLLAGESDGGVTIALEMAPYNTSIEWHESLLVCFERGFVRVDLPPPLARQQAGKVTIMRDGNGAPSYEIPVMPNLHAMRKQAMNFIAAVRGERPAPCDSKEALEDLKLARDYIRLMQQYQ</sequence>
<feature type="domain" description="Gfo/Idh/MocA-like oxidoreductase N-terminal" evidence="1">
    <location>
        <begin position="4"/>
        <end position="125"/>
    </location>
</feature>
<dbReference type="Gene3D" id="3.30.360.10">
    <property type="entry name" value="Dihydrodipicolinate Reductase, domain 2"/>
    <property type="match status" value="1"/>
</dbReference>
<protein>
    <submittedName>
        <fullName evidence="2">Gfo/Idh/MocA family oxidoreductase</fullName>
    </submittedName>
</protein>
<gene>
    <name evidence="2" type="ORF">KB449_25775</name>
</gene>
<keyword evidence="3" id="KW-1185">Reference proteome</keyword>
<evidence type="ECO:0000259" key="1">
    <source>
        <dbReference type="Pfam" id="PF01408"/>
    </source>
</evidence>
<reference evidence="2" key="1">
    <citation type="submission" date="2023-04" db="EMBL/GenBank/DDBJ databases">
        <title>Comparative genomic analysis of Cohnella hashimotonis sp. nov., isolated from the International Space Station.</title>
        <authorList>
            <person name="Venkateswaran K."/>
            <person name="Simpson A."/>
        </authorList>
    </citation>
    <scope>NUCLEOTIDE SEQUENCE</scope>
    <source>
        <strain evidence="2">F6_2S_P_1</strain>
    </source>
</reference>
<dbReference type="InterPro" id="IPR000683">
    <property type="entry name" value="Gfo/Idh/MocA-like_OxRdtase_N"/>
</dbReference>
<organism evidence="2 3">
    <name type="scientific">Cohnella hashimotonis</name>
    <dbReference type="NCBI Taxonomy" id="2826895"/>
    <lineage>
        <taxon>Bacteria</taxon>
        <taxon>Bacillati</taxon>
        <taxon>Bacillota</taxon>
        <taxon>Bacilli</taxon>
        <taxon>Bacillales</taxon>
        <taxon>Paenibacillaceae</taxon>
        <taxon>Cohnella</taxon>
    </lineage>
</organism>
<name>A0ABT6TNG6_9BACL</name>
<proteinExistence type="predicted"/>